<name>A0ABV0YPD5_9TELE</name>
<evidence type="ECO:0000313" key="3">
    <source>
        <dbReference type="Proteomes" id="UP001469553"/>
    </source>
</evidence>
<evidence type="ECO:0000313" key="2">
    <source>
        <dbReference type="EMBL" id="MEQ2295564.1"/>
    </source>
</evidence>
<protein>
    <submittedName>
        <fullName evidence="2">Uncharacterized protein</fullName>
    </submittedName>
</protein>
<evidence type="ECO:0000256" key="1">
    <source>
        <dbReference type="SAM" id="MobiDB-lite"/>
    </source>
</evidence>
<sequence length="84" mass="9312">TDLLRCSCSGLPDLCLTYPVNSVDLLLANYPPDAWGFTKKPKQSERGRHRLLTEQLADTRAGGVRRSKQTKSNKRELTGSAHGE</sequence>
<organism evidence="2 3">
    <name type="scientific">Ameca splendens</name>
    <dbReference type="NCBI Taxonomy" id="208324"/>
    <lineage>
        <taxon>Eukaryota</taxon>
        <taxon>Metazoa</taxon>
        <taxon>Chordata</taxon>
        <taxon>Craniata</taxon>
        <taxon>Vertebrata</taxon>
        <taxon>Euteleostomi</taxon>
        <taxon>Actinopterygii</taxon>
        <taxon>Neopterygii</taxon>
        <taxon>Teleostei</taxon>
        <taxon>Neoteleostei</taxon>
        <taxon>Acanthomorphata</taxon>
        <taxon>Ovalentaria</taxon>
        <taxon>Atherinomorphae</taxon>
        <taxon>Cyprinodontiformes</taxon>
        <taxon>Goodeidae</taxon>
        <taxon>Ameca</taxon>
    </lineage>
</organism>
<proteinExistence type="predicted"/>
<feature type="compositionally biased region" description="Basic and acidic residues" evidence="1">
    <location>
        <begin position="73"/>
        <end position="84"/>
    </location>
</feature>
<feature type="region of interest" description="Disordered" evidence="1">
    <location>
        <begin position="38"/>
        <end position="84"/>
    </location>
</feature>
<feature type="compositionally biased region" description="Basic residues" evidence="1">
    <location>
        <begin position="63"/>
        <end position="72"/>
    </location>
</feature>
<feature type="non-terminal residue" evidence="2">
    <location>
        <position position="1"/>
    </location>
</feature>
<dbReference type="Proteomes" id="UP001469553">
    <property type="component" value="Unassembled WGS sequence"/>
</dbReference>
<comment type="caution">
    <text evidence="2">The sequence shown here is derived from an EMBL/GenBank/DDBJ whole genome shotgun (WGS) entry which is preliminary data.</text>
</comment>
<dbReference type="EMBL" id="JAHRIP010038741">
    <property type="protein sequence ID" value="MEQ2295564.1"/>
    <property type="molecule type" value="Genomic_DNA"/>
</dbReference>
<reference evidence="2 3" key="1">
    <citation type="submission" date="2021-06" db="EMBL/GenBank/DDBJ databases">
        <authorList>
            <person name="Palmer J.M."/>
        </authorList>
    </citation>
    <scope>NUCLEOTIDE SEQUENCE [LARGE SCALE GENOMIC DNA]</scope>
    <source>
        <strain evidence="2 3">AS_MEX2019</strain>
        <tissue evidence="2">Muscle</tissue>
    </source>
</reference>
<accession>A0ABV0YPD5</accession>
<keyword evidence="3" id="KW-1185">Reference proteome</keyword>
<gene>
    <name evidence="2" type="ORF">AMECASPLE_015754</name>
</gene>